<evidence type="ECO:0000256" key="1">
    <source>
        <dbReference type="ARBA" id="ARBA00009995"/>
    </source>
</evidence>
<dbReference type="SUPFAM" id="SSF53756">
    <property type="entry name" value="UDP-Glycosyltransferase/glycogen phosphorylase"/>
    <property type="match status" value="1"/>
</dbReference>
<evidence type="ECO:0000313" key="7">
    <source>
        <dbReference type="EMBL" id="BAP90374.1"/>
    </source>
</evidence>
<evidence type="ECO:0000256" key="4">
    <source>
        <dbReference type="ARBA" id="ARBA00051296"/>
    </source>
</evidence>
<dbReference type="PROSITE" id="PS00375">
    <property type="entry name" value="UDPGT"/>
    <property type="match status" value="1"/>
</dbReference>
<keyword evidence="2 5" id="KW-0328">Glycosyltransferase</keyword>
<evidence type="ECO:0000256" key="2">
    <source>
        <dbReference type="ARBA" id="ARBA00022676"/>
    </source>
</evidence>
<name>A0A0A1H9X3_FAGES</name>
<dbReference type="GO" id="GO:0035251">
    <property type="term" value="F:UDP-glucosyltransferase activity"/>
    <property type="evidence" value="ECO:0007669"/>
    <property type="project" value="InterPro"/>
</dbReference>
<organism evidence="7">
    <name type="scientific">Fagopyrum esculentum</name>
    <name type="common">Common buckwheat</name>
    <name type="synonym">Polygonum fagopyrum</name>
    <dbReference type="NCBI Taxonomy" id="3617"/>
    <lineage>
        <taxon>Eukaryota</taxon>
        <taxon>Viridiplantae</taxon>
        <taxon>Streptophyta</taxon>
        <taxon>Embryophyta</taxon>
        <taxon>Tracheophyta</taxon>
        <taxon>Spermatophyta</taxon>
        <taxon>Magnoliopsida</taxon>
        <taxon>eudicotyledons</taxon>
        <taxon>Gunneridae</taxon>
        <taxon>Pentapetalae</taxon>
        <taxon>Caryophyllales</taxon>
        <taxon>Polygonaceae</taxon>
        <taxon>Polygonoideae</taxon>
        <taxon>Fagopyreae</taxon>
        <taxon>Fagopyrum</taxon>
    </lineage>
</organism>
<dbReference type="PANTHER" id="PTHR48048:SF76">
    <property type="entry name" value="UDP-GLYCOSYLTRANSFERASE 708D1-LIKE"/>
    <property type="match status" value="1"/>
</dbReference>
<evidence type="ECO:0000256" key="5">
    <source>
        <dbReference type="RuleBase" id="RU003718"/>
    </source>
</evidence>
<dbReference type="Gene3D" id="3.40.50.2000">
    <property type="entry name" value="Glycogen Phosphorylase B"/>
    <property type="match status" value="2"/>
</dbReference>
<comment type="similarity">
    <text evidence="1 5">Belongs to the UDP-glycosyltransferase family.</text>
</comment>
<dbReference type="InterPro" id="IPR035595">
    <property type="entry name" value="UDP_glycos_trans_CS"/>
</dbReference>
<dbReference type="SMR" id="A0A0A1H9X3"/>
<dbReference type="AlphaFoldDB" id="A0A0A1H9X3"/>
<dbReference type="Pfam" id="PF00201">
    <property type="entry name" value="UDPGT"/>
    <property type="match status" value="1"/>
</dbReference>
<keyword evidence="3 5" id="KW-0808">Transferase</keyword>
<dbReference type="CDD" id="cd03784">
    <property type="entry name" value="GT1_Gtf-like"/>
    <property type="match status" value="1"/>
</dbReference>
<dbReference type="FunFam" id="3.40.50.2000:FF:000060">
    <property type="entry name" value="Glycosyltransferase"/>
    <property type="match status" value="1"/>
</dbReference>
<dbReference type="GO" id="GO:0120514">
    <property type="term" value="F:2-hydroxyflavanone C-glucosyltransferase activity"/>
    <property type="evidence" value="ECO:0007669"/>
    <property type="project" value="UniProtKB-EC"/>
</dbReference>
<evidence type="ECO:0000256" key="6">
    <source>
        <dbReference type="RuleBase" id="RU362057"/>
    </source>
</evidence>
<dbReference type="InterPro" id="IPR002213">
    <property type="entry name" value="UDP_glucos_trans"/>
</dbReference>
<proteinExistence type="evidence at transcript level"/>
<protein>
    <recommendedName>
        <fullName evidence="6">Glycosyltransferase</fullName>
        <ecNumber evidence="6">2.4.1.-</ecNumber>
    </recommendedName>
</protein>
<accession>A0A0A1H9X3</accession>
<sequence length="457" mass="50401">MMGDLTTSFPATTLTTNDQPHVVVCSGAGMGHLTPFLNLASALSSAPYNCKVTLLIVIPLITDAESHHISSFFSSHPTIHRLDFHVNLPAPKPNVDPFFLRYKSISDSAHRLPVHLSALSPPISAVFSDFLFTQGLNTTLPHLPNYTFTTTSARFFTLMSYVPHLAKSSSSSPVEIPGLEPFPTDNIPPPFFNPEHIFTSFTISNAKYFSLSKGILVNTFDSFEPETLSALNSGDTLSDLPPVIPIGPLNELEHNKQEELLPWLDQQPEKSVLYVSFGNRTAMSSDQILELGMGLERSDCRFIWVVKTSKIDKDDKSELRKLFGEELYLKLSEKGKLVKWVNQTEILGHTAVGGFLSHCGWNSVMEAARRGVPILAWPQHGDQRENAWVVEKAGLGVWEREWSSGIQVAIVEKVKMIMGNNDLRNSAVRVGEEAKRACDVGGSSATALMNIIGSLKR</sequence>
<dbReference type="InterPro" id="IPR050481">
    <property type="entry name" value="UDP-glycosyltransf_plant"/>
</dbReference>
<dbReference type="EMBL" id="AB909389">
    <property type="protein sequence ID" value="BAP90374.1"/>
    <property type="molecule type" value="mRNA"/>
</dbReference>
<dbReference type="PANTHER" id="PTHR48048">
    <property type="entry name" value="GLYCOSYLTRANSFERASE"/>
    <property type="match status" value="1"/>
</dbReference>
<dbReference type="EC" id="2.4.1.-" evidence="6"/>
<comment type="catalytic activity">
    <reaction evidence="4">
        <text>a 3'-hydro-2'-hydroxy-beta-oxodihydrochalcone + UDP-alpha-D-glucose = a 3'-(beta-D-glucopyranosyl)-2'-hydroxy-beta-oxodihydrochalcone + UDP + H(+)</text>
        <dbReference type="Rhea" id="RHEA:51504"/>
        <dbReference type="ChEBI" id="CHEBI:15378"/>
        <dbReference type="ChEBI" id="CHEBI:58223"/>
        <dbReference type="ChEBI" id="CHEBI:58885"/>
        <dbReference type="ChEBI" id="CHEBI:142482"/>
        <dbReference type="ChEBI" id="CHEBI:142483"/>
        <dbReference type="EC" id="2.4.1.360"/>
    </reaction>
    <physiologicalReaction direction="left-to-right" evidence="4">
        <dbReference type="Rhea" id="RHEA:51505"/>
    </physiologicalReaction>
</comment>
<evidence type="ECO:0000256" key="3">
    <source>
        <dbReference type="ARBA" id="ARBA00022679"/>
    </source>
</evidence>
<reference evidence="7" key="1">
    <citation type="journal article" date="2014" name="Plant J.">
        <title>Purification, molecular cloning and functional characterization of flavonoid C-glucosyltransferases from Fagopyrum esculentum M. (buckwheat) cotyledon.</title>
        <authorList>
            <person name="Nagatomo Y."/>
            <person name="Usui S."/>
            <person name="Ito T."/>
            <person name="Kato A."/>
            <person name="Shimosaka M."/>
            <person name="Taguchi G."/>
        </authorList>
    </citation>
    <scope>NUCLEOTIDE SEQUENCE</scope>
</reference>
<gene>
    <name evidence="7" type="primary">FeCGT_variant1</name>
</gene>